<protein>
    <recommendedName>
        <fullName evidence="3">JmjC domain-containing protein</fullName>
    </recommendedName>
</protein>
<dbReference type="RefSeq" id="XP_007515134.1">
    <property type="nucleotide sequence ID" value="XM_007515072.1"/>
</dbReference>
<dbReference type="PANTHER" id="PTHR12461">
    <property type="entry name" value="HYPOXIA-INDUCIBLE FACTOR 1 ALPHA INHIBITOR-RELATED"/>
    <property type="match status" value="1"/>
</dbReference>
<feature type="region of interest" description="Disordered" evidence="2">
    <location>
        <begin position="450"/>
        <end position="481"/>
    </location>
</feature>
<accession>K8EXP6</accession>
<dbReference type="Pfam" id="PF13621">
    <property type="entry name" value="Cupin_8"/>
    <property type="match status" value="1"/>
</dbReference>
<dbReference type="EMBL" id="FO082278">
    <property type="protein sequence ID" value="CCO14013.1"/>
    <property type="molecule type" value="Genomic_DNA"/>
</dbReference>
<dbReference type="InterPro" id="IPR003347">
    <property type="entry name" value="JmjC_dom"/>
</dbReference>
<name>K8EXP6_9CHLO</name>
<feature type="compositionally biased region" description="Low complexity" evidence="2">
    <location>
        <begin position="472"/>
        <end position="481"/>
    </location>
</feature>
<dbReference type="eggNOG" id="KOG2132">
    <property type="taxonomic scope" value="Eukaryota"/>
</dbReference>
<evidence type="ECO:0000259" key="3">
    <source>
        <dbReference type="PROSITE" id="PS51184"/>
    </source>
</evidence>
<dbReference type="Gene3D" id="2.60.120.650">
    <property type="entry name" value="Cupin"/>
    <property type="match status" value="1"/>
</dbReference>
<comment type="similarity">
    <text evidence="1">Belongs to the JARID1 histone demethylase family.</text>
</comment>
<dbReference type="OrthoDB" id="47172at2759"/>
<gene>
    <name evidence="4" type="ORF">Bathy01g03000</name>
</gene>
<evidence type="ECO:0000256" key="1">
    <source>
        <dbReference type="ARBA" id="ARBA00006801"/>
    </source>
</evidence>
<dbReference type="SUPFAM" id="SSF51197">
    <property type="entry name" value="Clavaminate synthase-like"/>
    <property type="match status" value="1"/>
</dbReference>
<dbReference type="PANTHER" id="PTHR12461:SF105">
    <property type="entry name" value="HYPOXIA-INDUCIBLE FACTOR 1-ALPHA INHIBITOR"/>
    <property type="match status" value="1"/>
</dbReference>
<keyword evidence="5" id="KW-1185">Reference proteome</keyword>
<feature type="region of interest" description="Disordered" evidence="2">
    <location>
        <begin position="229"/>
        <end position="274"/>
    </location>
</feature>
<feature type="domain" description="JmjC" evidence="3">
    <location>
        <begin position="366"/>
        <end position="552"/>
    </location>
</feature>
<dbReference type="KEGG" id="bpg:Bathy01g03000"/>
<feature type="compositionally biased region" description="Acidic residues" evidence="2">
    <location>
        <begin position="247"/>
        <end position="258"/>
    </location>
</feature>
<evidence type="ECO:0000313" key="5">
    <source>
        <dbReference type="Proteomes" id="UP000198341"/>
    </source>
</evidence>
<evidence type="ECO:0000256" key="2">
    <source>
        <dbReference type="SAM" id="MobiDB-lite"/>
    </source>
</evidence>
<feature type="compositionally biased region" description="Acidic residues" evidence="2">
    <location>
        <begin position="454"/>
        <end position="466"/>
    </location>
</feature>
<sequence length="552" mass="63217">MNPEEEFLPEWLVVGGPTTTTIAADDDDDDDDDNRQQHLLRLLNSLLHNANGLGASTLKDVRRRCKEGKESIERYSPAHFSGAFDDDDDDDEAVASRLAPKLVKLQHAKDFVWEELHTGDWKDAEDKWREGEGLVIFAYCRMCVRYARARVKSDEVGAKYVERVLKRVIKELDVGTLLAGDVGGGKTLAKVAEEVSERLKEVRKMMDANVGEGDKRVLNWRFECEDVENASEEDVEDDGKKRKREASEEEEEEEEEEEKNVLFPILEKDRGGQPPLKVPKFKEPLSLETFMTQFYLPKKPCAMRRFCTHWPAHEKWKDPSYFLDNFGARAVPVEFGSSYSSENWKINVVTFEEFLLKHMTDDKCGAYLAQQTLADQFPKLLEDIREPEYVHGCFREEEEDEGNGGSKINIVAKNFWIGPKNTVSPPHTDPRDNLFVQICGAKRVRLWKPLDTDTDKDDNDDDDDENAMNQNATTTTTMYPYTASSTENTKLTNTSKAGDISLASFSPRAFPRLYRRPFYDVQLDAGDALFIPKGWWHFVKSVSNSISVSYWW</sequence>
<organism evidence="4 5">
    <name type="scientific">Bathycoccus prasinos</name>
    <dbReference type="NCBI Taxonomy" id="41875"/>
    <lineage>
        <taxon>Eukaryota</taxon>
        <taxon>Viridiplantae</taxon>
        <taxon>Chlorophyta</taxon>
        <taxon>Mamiellophyceae</taxon>
        <taxon>Mamiellales</taxon>
        <taxon>Bathycoccaceae</taxon>
        <taxon>Bathycoccus</taxon>
    </lineage>
</organism>
<proteinExistence type="inferred from homology"/>
<dbReference type="AlphaFoldDB" id="K8EXP6"/>
<dbReference type="PROSITE" id="PS51184">
    <property type="entry name" value="JMJC"/>
    <property type="match status" value="1"/>
</dbReference>
<dbReference type="Proteomes" id="UP000198341">
    <property type="component" value="Chromosome 1"/>
</dbReference>
<dbReference type="InterPro" id="IPR041667">
    <property type="entry name" value="Cupin_8"/>
</dbReference>
<reference evidence="4 5" key="1">
    <citation type="submission" date="2011-10" db="EMBL/GenBank/DDBJ databases">
        <authorList>
            <person name="Genoscope - CEA"/>
        </authorList>
    </citation>
    <scope>NUCLEOTIDE SEQUENCE [LARGE SCALE GENOMIC DNA]</scope>
    <source>
        <strain evidence="4 5">RCC 1105</strain>
    </source>
</reference>
<dbReference type="GeneID" id="19018035"/>
<evidence type="ECO:0000313" key="4">
    <source>
        <dbReference type="EMBL" id="CCO14013.1"/>
    </source>
</evidence>